<accession>A0A0A1VT91</accession>
<dbReference type="EMBL" id="BBPA01000030">
    <property type="protein sequence ID" value="GAL92915.1"/>
    <property type="molecule type" value="Genomic_DNA"/>
</dbReference>
<feature type="transmembrane region" description="Helical" evidence="1">
    <location>
        <begin position="36"/>
        <end position="64"/>
    </location>
</feature>
<name>A0A0A1VT91_MICAE</name>
<keyword evidence="2" id="KW-0808">Transferase</keyword>
<keyword evidence="1" id="KW-1133">Transmembrane helix</keyword>
<dbReference type="AlphaFoldDB" id="A0A0A1VT91"/>
<evidence type="ECO:0000256" key="1">
    <source>
        <dbReference type="SAM" id="Phobius"/>
    </source>
</evidence>
<comment type="caution">
    <text evidence="2">The sequence shown here is derived from an EMBL/GenBank/DDBJ whole genome shotgun (WGS) entry which is preliminary data.</text>
</comment>
<reference evidence="3" key="1">
    <citation type="journal article" date="2015" name="Genome">
        <title>Whole Genome Sequence of the Non-Microcystin-Producing Microcystis aeruginosa Strain NIES-44.</title>
        <authorList>
            <person name="Okano K."/>
            <person name="Miyata N."/>
            <person name="Ozaki Y."/>
        </authorList>
    </citation>
    <scope>NUCLEOTIDE SEQUENCE [LARGE SCALE GENOMIC DNA]</scope>
    <source>
        <strain evidence="3">NIES-44</strain>
    </source>
</reference>
<dbReference type="Proteomes" id="UP000030321">
    <property type="component" value="Unassembled WGS sequence"/>
</dbReference>
<dbReference type="GO" id="GO:0016746">
    <property type="term" value="F:acyltransferase activity"/>
    <property type="evidence" value="ECO:0007669"/>
    <property type="project" value="UniProtKB-KW"/>
</dbReference>
<keyword evidence="1" id="KW-0812">Transmembrane</keyword>
<proteinExistence type="predicted"/>
<sequence>MCDFCNFLVLSASLTHRHYLEDDLGSGVWGVGRTKLPFAFCLLPFASCLLPFAFCLLPFAFCLLPPDY</sequence>
<keyword evidence="2" id="KW-0012">Acyltransferase</keyword>
<keyword evidence="1" id="KW-0472">Membrane</keyword>
<gene>
    <name evidence="2" type="ORF">N44_01602</name>
</gene>
<keyword evidence="2" id="KW-0449">Lipoprotein</keyword>
<protein>
    <submittedName>
        <fullName evidence="2">Apolipoprotein N-acyltransferase</fullName>
    </submittedName>
</protein>
<organism evidence="2 3">
    <name type="scientific">Microcystis aeruginosa NIES-44</name>
    <dbReference type="NCBI Taxonomy" id="449439"/>
    <lineage>
        <taxon>Bacteria</taxon>
        <taxon>Bacillati</taxon>
        <taxon>Cyanobacteriota</taxon>
        <taxon>Cyanophyceae</taxon>
        <taxon>Oscillatoriophycideae</taxon>
        <taxon>Chroococcales</taxon>
        <taxon>Microcystaceae</taxon>
        <taxon>Microcystis</taxon>
    </lineage>
</organism>
<evidence type="ECO:0000313" key="2">
    <source>
        <dbReference type="EMBL" id="GAL92915.1"/>
    </source>
</evidence>
<evidence type="ECO:0000313" key="3">
    <source>
        <dbReference type="Proteomes" id="UP000030321"/>
    </source>
</evidence>